<dbReference type="Proteomes" id="UP000324800">
    <property type="component" value="Unassembled WGS sequence"/>
</dbReference>
<comment type="caution">
    <text evidence="2">The sequence shown here is derived from an EMBL/GenBank/DDBJ whole genome shotgun (WGS) entry which is preliminary data.</text>
</comment>
<dbReference type="AlphaFoldDB" id="A0A5J4W2I8"/>
<gene>
    <name evidence="2" type="ORF">EZS28_015443</name>
</gene>
<name>A0A5J4W2I8_9EUKA</name>
<reference evidence="2 3" key="1">
    <citation type="submission" date="2019-03" db="EMBL/GenBank/DDBJ databases">
        <title>Single cell metagenomics reveals metabolic interactions within the superorganism composed of flagellate Streblomastix strix and complex community of Bacteroidetes bacteria on its surface.</title>
        <authorList>
            <person name="Treitli S.C."/>
            <person name="Kolisko M."/>
            <person name="Husnik F."/>
            <person name="Keeling P."/>
            <person name="Hampl V."/>
        </authorList>
    </citation>
    <scope>NUCLEOTIDE SEQUENCE [LARGE SCALE GENOMIC DNA]</scope>
    <source>
        <strain evidence="2">ST1C</strain>
    </source>
</reference>
<feature type="non-terminal residue" evidence="2">
    <location>
        <position position="378"/>
    </location>
</feature>
<proteinExistence type="predicted"/>
<sequence length="378" mass="43716">MSADEIVKEKRNVFNVLKQPDSNPRVSSNQQFVKSNKEGNQYLLNFNCQHLKATPIIDMKLNNPASSCLMTTLERQVKRLGPEEDILPNETLYRNSNSQERDLQYNAYEGALLVIGGQFGLVEYVVIPLALLMIDSPPLKYSSAIEVLKIGMLSREEKLKHSTHELFTFPPEQLFMEIGRAPIYLSEDNRRIIVRGERTYAVRFAPHLGRTIWLHLFNEFGIRNIAPFGSLSKKQKREYAKRLQNRRRKHLEYQLRLRQKKQLHRITDQIDNLDNQDMQYSESYISSSDISSSSYDDEHDDDLSFKNNTPKPKIPDPTVAWIGNEDNSALSFGVISRQQRLNKYVQQLPSVPIAISHLPSLHAIAVLIREEYQYINVD</sequence>
<organism evidence="2 3">
    <name type="scientific">Streblomastix strix</name>
    <dbReference type="NCBI Taxonomy" id="222440"/>
    <lineage>
        <taxon>Eukaryota</taxon>
        <taxon>Metamonada</taxon>
        <taxon>Preaxostyla</taxon>
        <taxon>Oxymonadida</taxon>
        <taxon>Streblomastigidae</taxon>
        <taxon>Streblomastix</taxon>
    </lineage>
</organism>
<protein>
    <submittedName>
        <fullName evidence="2">Uncharacterized protein</fullName>
    </submittedName>
</protein>
<evidence type="ECO:0000256" key="1">
    <source>
        <dbReference type="SAM" id="MobiDB-lite"/>
    </source>
</evidence>
<dbReference type="EMBL" id="SNRW01003743">
    <property type="protein sequence ID" value="KAA6389028.1"/>
    <property type="molecule type" value="Genomic_DNA"/>
</dbReference>
<evidence type="ECO:0000313" key="2">
    <source>
        <dbReference type="EMBL" id="KAA6389028.1"/>
    </source>
</evidence>
<evidence type="ECO:0000313" key="3">
    <source>
        <dbReference type="Proteomes" id="UP000324800"/>
    </source>
</evidence>
<feature type="region of interest" description="Disordered" evidence="1">
    <location>
        <begin position="288"/>
        <end position="311"/>
    </location>
</feature>
<accession>A0A5J4W2I8</accession>